<keyword evidence="2" id="KW-1185">Reference proteome</keyword>
<accession>A0A840LHS2</accession>
<dbReference type="EMBL" id="JACHLP010000006">
    <property type="protein sequence ID" value="MBB4844807.1"/>
    <property type="molecule type" value="Genomic_DNA"/>
</dbReference>
<reference evidence="1 2" key="1">
    <citation type="submission" date="2020-08" db="EMBL/GenBank/DDBJ databases">
        <title>Functional genomics of gut bacteria from endangered species of beetles.</title>
        <authorList>
            <person name="Carlos-Shanley C."/>
        </authorList>
    </citation>
    <scope>NUCLEOTIDE SEQUENCE [LARGE SCALE GENOMIC DNA]</scope>
    <source>
        <strain evidence="1 2">S00239</strain>
    </source>
</reference>
<protein>
    <submittedName>
        <fullName evidence="1">Putative RND superfamily exporter protein</fullName>
    </submittedName>
</protein>
<dbReference type="AlphaFoldDB" id="A0A840LHS2"/>
<organism evidence="1 2">
    <name type="scientific">Roseateles oligotrophus</name>
    <dbReference type="NCBI Taxonomy" id="1769250"/>
    <lineage>
        <taxon>Bacteria</taxon>
        <taxon>Pseudomonadati</taxon>
        <taxon>Pseudomonadota</taxon>
        <taxon>Betaproteobacteria</taxon>
        <taxon>Burkholderiales</taxon>
        <taxon>Sphaerotilaceae</taxon>
        <taxon>Roseateles</taxon>
    </lineage>
</organism>
<evidence type="ECO:0000313" key="2">
    <source>
        <dbReference type="Proteomes" id="UP000562027"/>
    </source>
</evidence>
<dbReference type="RefSeq" id="WP_184301730.1">
    <property type="nucleotide sequence ID" value="NZ_JACHLP010000006.1"/>
</dbReference>
<comment type="caution">
    <text evidence="1">The sequence shown here is derived from an EMBL/GenBank/DDBJ whole genome shotgun (WGS) entry which is preliminary data.</text>
</comment>
<name>A0A840LHS2_9BURK</name>
<gene>
    <name evidence="1" type="ORF">HNP55_003351</name>
</gene>
<proteinExistence type="predicted"/>
<sequence>MSPQARKAKKEAAALPLGAALMSEAVIPIWGRQLAAIQHSVQGGTVELLSSVASILGLQDQLSAELKNLPPDSPATRALQQLNEEFQQQCEQALRALQFSDRVVQMIDILYQDTERFCQQLPGMAQATAADAQAWLDALETRYTTDEQRQFHRGEDTKPAQDNVEFF</sequence>
<dbReference type="Proteomes" id="UP000562027">
    <property type="component" value="Unassembled WGS sequence"/>
</dbReference>
<evidence type="ECO:0000313" key="1">
    <source>
        <dbReference type="EMBL" id="MBB4844807.1"/>
    </source>
</evidence>